<dbReference type="InterPro" id="IPR000084">
    <property type="entry name" value="PE-PGRS_N"/>
</dbReference>
<feature type="compositionally biased region" description="Low complexity" evidence="1">
    <location>
        <begin position="121"/>
        <end position="130"/>
    </location>
</feature>
<feature type="compositionally biased region" description="Pro residues" evidence="1">
    <location>
        <begin position="131"/>
        <end position="151"/>
    </location>
</feature>
<feature type="compositionally biased region" description="Low complexity" evidence="1">
    <location>
        <begin position="152"/>
        <end position="161"/>
    </location>
</feature>
<keyword evidence="4" id="KW-1185">Reference proteome</keyword>
<accession>A0A1W9ZTG6</accession>
<dbReference type="AlphaFoldDB" id="A0A1W9ZTG6"/>
<evidence type="ECO:0000259" key="2">
    <source>
        <dbReference type="Pfam" id="PF00934"/>
    </source>
</evidence>
<name>A0A1W9ZTG6_MYCAN</name>
<evidence type="ECO:0000313" key="3">
    <source>
        <dbReference type="EMBL" id="ORA21087.1"/>
    </source>
</evidence>
<sequence length="161" mass="15720">MSFVNAYPELVAAAAADLAVIRSTIASANSAAAIPTTGVLAPGADAVSAGIAALLGMHAQAYQTLSAQAVAFHDEIVQTLHAGANSYAAAEATNASPLQVVQAARPDLLAGAAVSPGRVSTAPRPALSPAAPRPTLSPAPARPAAPAPVRPAAPARPAAAR</sequence>
<dbReference type="RefSeq" id="WP_139801662.1">
    <property type="nucleotide sequence ID" value="NZ_JACKTS010000040.1"/>
</dbReference>
<protein>
    <recommendedName>
        <fullName evidence="2">PE domain-containing protein</fullName>
    </recommendedName>
</protein>
<feature type="domain" description="PE" evidence="2">
    <location>
        <begin position="4"/>
        <end position="94"/>
    </location>
</feature>
<evidence type="ECO:0000256" key="1">
    <source>
        <dbReference type="SAM" id="MobiDB-lite"/>
    </source>
</evidence>
<dbReference type="SUPFAM" id="SSF140459">
    <property type="entry name" value="PE/PPE dimer-like"/>
    <property type="match status" value="1"/>
</dbReference>
<dbReference type="EMBL" id="MVHE01000018">
    <property type="protein sequence ID" value="ORA21087.1"/>
    <property type="molecule type" value="Genomic_DNA"/>
</dbReference>
<feature type="region of interest" description="Disordered" evidence="1">
    <location>
        <begin position="115"/>
        <end position="161"/>
    </location>
</feature>
<dbReference type="OrthoDB" id="4753186at2"/>
<dbReference type="InterPro" id="IPR038332">
    <property type="entry name" value="PPE_sf"/>
</dbReference>
<dbReference type="Pfam" id="PF00934">
    <property type="entry name" value="PE"/>
    <property type="match status" value="1"/>
</dbReference>
<dbReference type="Gene3D" id="1.10.287.850">
    <property type="entry name" value="HP0062-like domain"/>
    <property type="match status" value="1"/>
</dbReference>
<comment type="caution">
    <text evidence="3">The sequence shown here is derived from an EMBL/GenBank/DDBJ whole genome shotgun (WGS) entry which is preliminary data.</text>
</comment>
<dbReference type="Proteomes" id="UP000192284">
    <property type="component" value="Unassembled WGS sequence"/>
</dbReference>
<proteinExistence type="predicted"/>
<gene>
    <name evidence="3" type="ORF">BST12_13605</name>
</gene>
<organism evidence="3 4">
    <name type="scientific">Mycobacterium angelicum</name>
    <dbReference type="NCBI Taxonomy" id="470074"/>
    <lineage>
        <taxon>Bacteria</taxon>
        <taxon>Bacillati</taxon>
        <taxon>Actinomycetota</taxon>
        <taxon>Actinomycetes</taxon>
        <taxon>Mycobacteriales</taxon>
        <taxon>Mycobacteriaceae</taxon>
        <taxon>Mycobacterium</taxon>
    </lineage>
</organism>
<evidence type="ECO:0000313" key="4">
    <source>
        <dbReference type="Proteomes" id="UP000192284"/>
    </source>
</evidence>
<reference evidence="3 4" key="1">
    <citation type="submission" date="2017-02" db="EMBL/GenBank/DDBJ databases">
        <title>The new phylogeny of genus Mycobacterium.</title>
        <authorList>
            <person name="Tortoli E."/>
            <person name="Trovato A."/>
            <person name="Cirillo D.M."/>
        </authorList>
    </citation>
    <scope>NUCLEOTIDE SEQUENCE [LARGE SCALE GENOMIC DNA]</scope>
    <source>
        <strain evidence="3 4">DSM 45057</strain>
    </source>
</reference>